<name>A0AAD5QTH0_PARTN</name>
<gene>
    <name evidence="2" type="ORF">KIN20_020181</name>
</gene>
<reference evidence="2" key="1">
    <citation type="submission" date="2021-06" db="EMBL/GenBank/DDBJ databases">
        <title>Parelaphostrongylus tenuis whole genome reference sequence.</title>
        <authorList>
            <person name="Garwood T.J."/>
            <person name="Larsen P.A."/>
            <person name="Fountain-Jones N.M."/>
            <person name="Garbe J.R."/>
            <person name="Macchietto M.G."/>
            <person name="Kania S.A."/>
            <person name="Gerhold R.W."/>
            <person name="Richards J.E."/>
            <person name="Wolf T.M."/>
        </authorList>
    </citation>
    <scope>NUCLEOTIDE SEQUENCE</scope>
    <source>
        <strain evidence="2">MNPRO001-30</strain>
        <tissue evidence="2">Meninges</tissue>
    </source>
</reference>
<evidence type="ECO:0000313" key="2">
    <source>
        <dbReference type="EMBL" id="KAJ1361029.1"/>
    </source>
</evidence>
<comment type="caution">
    <text evidence="2">The sequence shown here is derived from an EMBL/GenBank/DDBJ whole genome shotgun (WGS) entry which is preliminary data.</text>
</comment>
<accession>A0AAD5QTH0</accession>
<feature type="compositionally biased region" description="Basic residues" evidence="1">
    <location>
        <begin position="66"/>
        <end position="78"/>
    </location>
</feature>
<keyword evidence="3" id="KW-1185">Reference proteome</keyword>
<evidence type="ECO:0000256" key="1">
    <source>
        <dbReference type="SAM" id="MobiDB-lite"/>
    </source>
</evidence>
<protein>
    <submittedName>
        <fullName evidence="2">Uncharacterized protein</fullName>
    </submittedName>
</protein>
<dbReference type="AlphaFoldDB" id="A0AAD5QTH0"/>
<organism evidence="2 3">
    <name type="scientific">Parelaphostrongylus tenuis</name>
    <name type="common">Meningeal worm</name>
    <dbReference type="NCBI Taxonomy" id="148309"/>
    <lineage>
        <taxon>Eukaryota</taxon>
        <taxon>Metazoa</taxon>
        <taxon>Ecdysozoa</taxon>
        <taxon>Nematoda</taxon>
        <taxon>Chromadorea</taxon>
        <taxon>Rhabditida</taxon>
        <taxon>Rhabditina</taxon>
        <taxon>Rhabditomorpha</taxon>
        <taxon>Strongyloidea</taxon>
        <taxon>Metastrongylidae</taxon>
        <taxon>Parelaphostrongylus</taxon>
    </lineage>
</organism>
<dbReference type="EMBL" id="JAHQIW010004091">
    <property type="protein sequence ID" value="KAJ1361029.1"/>
    <property type="molecule type" value="Genomic_DNA"/>
</dbReference>
<sequence length="113" mass="13545">MLDLLRKRLSLRLFKTKDEQYHPHEEERIEAQRAEERARAKRERSRLDGPEQRFAPGSLGLDWKNTKSKHDRHHHYKKKELPSYSSLENAIPSSFHRSAPVCRRLREHPKNVN</sequence>
<feature type="compositionally biased region" description="Basic and acidic residues" evidence="1">
    <location>
        <begin position="17"/>
        <end position="38"/>
    </location>
</feature>
<proteinExistence type="predicted"/>
<dbReference type="Proteomes" id="UP001196413">
    <property type="component" value="Unassembled WGS sequence"/>
</dbReference>
<feature type="region of interest" description="Disordered" evidence="1">
    <location>
        <begin position="17"/>
        <end position="81"/>
    </location>
</feature>
<evidence type="ECO:0000313" key="3">
    <source>
        <dbReference type="Proteomes" id="UP001196413"/>
    </source>
</evidence>